<keyword evidence="7" id="KW-1185">Reference proteome</keyword>
<dbReference type="GO" id="GO:0006508">
    <property type="term" value="P:proteolysis"/>
    <property type="evidence" value="ECO:0007669"/>
    <property type="project" value="UniProtKB-KW"/>
</dbReference>
<keyword evidence="2" id="KW-0645">Protease</keyword>
<dbReference type="Pfam" id="PF00112">
    <property type="entry name" value="Peptidase_C1"/>
    <property type="match status" value="1"/>
</dbReference>
<evidence type="ECO:0000313" key="7">
    <source>
        <dbReference type="Proteomes" id="UP001432322"/>
    </source>
</evidence>
<dbReference type="InterPro" id="IPR000169">
    <property type="entry name" value="Pept_cys_AS"/>
</dbReference>
<comment type="similarity">
    <text evidence="1">Belongs to the peptidase C1 family.</text>
</comment>
<evidence type="ECO:0000313" key="6">
    <source>
        <dbReference type="EMBL" id="GMT12141.1"/>
    </source>
</evidence>
<dbReference type="EMBL" id="BTSY01000001">
    <property type="protein sequence ID" value="GMT12141.1"/>
    <property type="molecule type" value="Genomic_DNA"/>
</dbReference>
<dbReference type="PROSITE" id="PS00639">
    <property type="entry name" value="THIOL_PROTEASE_HIS"/>
    <property type="match status" value="1"/>
</dbReference>
<dbReference type="Gene3D" id="3.90.70.10">
    <property type="entry name" value="Cysteine proteinases"/>
    <property type="match status" value="1"/>
</dbReference>
<dbReference type="PRINTS" id="PR00705">
    <property type="entry name" value="PAPAIN"/>
</dbReference>
<keyword evidence="3" id="KW-0378">Hydrolase</keyword>
<evidence type="ECO:0000256" key="1">
    <source>
        <dbReference type="ARBA" id="ARBA00008455"/>
    </source>
</evidence>
<sequence>ISAALPASFDARTQWPSCSQIGAIRDQADCGACWAFAAAETMSDRVCIATNGTQQPVLSAEDMLSCCGDLCHVNGCSGGNSFGAWLYMATAGVCTGGEFWGNVGCKPYQFEPCGLVTVDGVSHNHNCKYDDPVIAQCAAACTNEQYDKPYNEDKYYGKSAYALKNDVDAIKQEIFDHGPVDASFTVYEDFDQYNGGIYQHVSGSVLGGHSVKIIGWGEEN</sequence>
<dbReference type="Proteomes" id="UP001432322">
    <property type="component" value="Unassembled WGS sequence"/>
</dbReference>
<dbReference type="SMART" id="SM00645">
    <property type="entry name" value="Pept_C1"/>
    <property type="match status" value="1"/>
</dbReference>
<dbReference type="PROSITE" id="PS00139">
    <property type="entry name" value="THIOL_PROTEASE_CYS"/>
    <property type="match status" value="1"/>
</dbReference>
<feature type="non-terminal residue" evidence="6">
    <location>
        <position position="1"/>
    </location>
</feature>
<feature type="non-terminal residue" evidence="6">
    <location>
        <position position="220"/>
    </location>
</feature>
<evidence type="ECO:0000256" key="2">
    <source>
        <dbReference type="ARBA" id="ARBA00022670"/>
    </source>
</evidence>
<keyword evidence="4" id="KW-0788">Thiol protease</keyword>
<reference evidence="6" key="1">
    <citation type="submission" date="2023-10" db="EMBL/GenBank/DDBJ databases">
        <title>Genome assembly of Pristionchus species.</title>
        <authorList>
            <person name="Yoshida K."/>
            <person name="Sommer R.J."/>
        </authorList>
    </citation>
    <scope>NUCLEOTIDE SEQUENCE</scope>
    <source>
        <strain evidence="6">RS5133</strain>
    </source>
</reference>
<feature type="domain" description="Peptidase C1A papain C-terminal" evidence="5">
    <location>
        <begin position="5"/>
        <end position="220"/>
    </location>
</feature>
<evidence type="ECO:0000256" key="3">
    <source>
        <dbReference type="ARBA" id="ARBA00022801"/>
    </source>
</evidence>
<dbReference type="InterPro" id="IPR038765">
    <property type="entry name" value="Papain-like_cys_pep_sf"/>
</dbReference>
<evidence type="ECO:0000256" key="4">
    <source>
        <dbReference type="ARBA" id="ARBA00022807"/>
    </source>
</evidence>
<accession>A0AAV5V055</accession>
<dbReference type="InterPro" id="IPR000668">
    <property type="entry name" value="Peptidase_C1A_C"/>
</dbReference>
<name>A0AAV5V055_9BILA</name>
<organism evidence="6 7">
    <name type="scientific">Pristionchus fissidentatus</name>
    <dbReference type="NCBI Taxonomy" id="1538716"/>
    <lineage>
        <taxon>Eukaryota</taxon>
        <taxon>Metazoa</taxon>
        <taxon>Ecdysozoa</taxon>
        <taxon>Nematoda</taxon>
        <taxon>Chromadorea</taxon>
        <taxon>Rhabditida</taxon>
        <taxon>Rhabditina</taxon>
        <taxon>Diplogasteromorpha</taxon>
        <taxon>Diplogasteroidea</taxon>
        <taxon>Neodiplogasteridae</taxon>
        <taxon>Pristionchus</taxon>
    </lineage>
</organism>
<dbReference type="InterPro" id="IPR013128">
    <property type="entry name" value="Peptidase_C1A"/>
</dbReference>
<dbReference type="InterPro" id="IPR025660">
    <property type="entry name" value="Pept_his_AS"/>
</dbReference>
<dbReference type="AlphaFoldDB" id="A0AAV5V055"/>
<gene>
    <name evidence="6" type="ORF">PFISCL1PPCAC_3438</name>
</gene>
<dbReference type="GO" id="GO:0008234">
    <property type="term" value="F:cysteine-type peptidase activity"/>
    <property type="evidence" value="ECO:0007669"/>
    <property type="project" value="UniProtKB-KW"/>
</dbReference>
<dbReference type="SUPFAM" id="SSF54001">
    <property type="entry name" value="Cysteine proteinases"/>
    <property type="match status" value="1"/>
</dbReference>
<comment type="caution">
    <text evidence="6">The sequence shown here is derived from an EMBL/GenBank/DDBJ whole genome shotgun (WGS) entry which is preliminary data.</text>
</comment>
<protein>
    <recommendedName>
        <fullName evidence="5">Peptidase C1A papain C-terminal domain-containing protein</fullName>
    </recommendedName>
</protein>
<dbReference type="CDD" id="cd02620">
    <property type="entry name" value="Peptidase_C1A_CathepsinB"/>
    <property type="match status" value="1"/>
</dbReference>
<evidence type="ECO:0000259" key="5">
    <source>
        <dbReference type="SMART" id="SM00645"/>
    </source>
</evidence>
<proteinExistence type="inferred from homology"/>
<dbReference type="PANTHER" id="PTHR12411">
    <property type="entry name" value="CYSTEINE PROTEASE FAMILY C1-RELATED"/>
    <property type="match status" value="1"/>
</dbReference>